<evidence type="ECO:0000313" key="2">
    <source>
        <dbReference type="EMBL" id="ADY51314.1"/>
    </source>
</evidence>
<dbReference type="EMBL" id="CP002545">
    <property type="protein sequence ID" value="ADY51314.1"/>
    <property type="molecule type" value="Genomic_DNA"/>
</dbReference>
<organism evidence="2 3">
    <name type="scientific">Pseudopedobacter saltans (strain ATCC 51119 / DSM 12145 / JCM 21818 / CCUG 39354 / LMG 10337 / NBRC 100064 / NCIMB 13643)</name>
    <name type="common">Pedobacter saltans</name>
    <dbReference type="NCBI Taxonomy" id="762903"/>
    <lineage>
        <taxon>Bacteria</taxon>
        <taxon>Pseudomonadati</taxon>
        <taxon>Bacteroidota</taxon>
        <taxon>Sphingobacteriia</taxon>
        <taxon>Sphingobacteriales</taxon>
        <taxon>Sphingobacteriaceae</taxon>
        <taxon>Pseudopedobacter</taxon>
    </lineage>
</organism>
<protein>
    <submittedName>
        <fullName evidence="2">Oxidoreductase domain protein</fullName>
    </submittedName>
</protein>
<name>F0S8N0_PSESL</name>
<dbReference type="InterPro" id="IPR000683">
    <property type="entry name" value="Gfo/Idh/MocA-like_OxRdtase_N"/>
</dbReference>
<dbReference type="InterPro" id="IPR036291">
    <property type="entry name" value="NAD(P)-bd_dom_sf"/>
</dbReference>
<dbReference type="KEGG" id="psn:Pedsa_0738"/>
<reference evidence="3" key="2">
    <citation type="submission" date="2011-02" db="EMBL/GenBank/DDBJ databases">
        <title>The complete genome of Pedobacter saltans DSM 12145.</title>
        <authorList>
            <consortium name="US DOE Joint Genome Institute (JGI-PGF)"/>
            <person name="Lucas S."/>
            <person name="Copeland A."/>
            <person name="Lapidus A."/>
            <person name="Bruce D."/>
            <person name="Goodwin L."/>
            <person name="Pitluck S."/>
            <person name="Kyrpides N."/>
            <person name="Mavromatis K."/>
            <person name="Pagani I."/>
            <person name="Ivanova N."/>
            <person name="Ovchinnikova G."/>
            <person name="Lu M."/>
            <person name="Detter J.C."/>
            <person name="Han C."/>
            <person name="Land M."/>
            <person name="Hauser L."/>
            <person name="Markowitz V."/>
            <person name="Cheng J.-F."/>
            <person name="Hugenholtz P."/>
            <person name="Woyke T."/>
            <person name="Wu D."/>
            <person name="Tindall B."/>
            <person name="Pomrenke H.G."/>
            <person name="Brambilla E."/>
            <person name="Klenk H.-P."/>
            <person name="Eisen J.A."/>
        </authorList>
    </citation>
    <scope>NUCLEOTIDE SEQUENCE [LARGE SCALE GENOMIC DNA]</scope>
    <source>
        <strain evidence="3">ATCC 51119 / DSM 12145 / JCM 21818 / LMG 10337 / NBRC 100064 / NCIMB 13643</strain>
    </source>
</reference>
<dbReference type="Pfam" id="PF01408">
    <property type="entry name" value="GFO_IDH_MocA"/>
    <property type="match status" value="1"/>
</dbReference>
<feature type="domain" description="Gfo/Idh/MocA-like oxidoreductase N-terminal" evidence="1">
    <location>
        <begin position="41"/>
        <end position="166"/>
    </location>
</feature>
<gene>
    <name evidence="2" type="ordered locus">Pedsa_0738</name>
</gene>
<dbReference type="InterPro" id="IPR006311">
    <property type="entry name" value="TAT_signal"/>
</dbReference>
<dbReference type="AlphaFoldDB" id="F0S8N0"/>
<evidence type="ECO:0000259" key="1">
    <source>
        <dbReference type="Pfam" id="PF01408"/>
    </source>
</evidence>
<dbReference type="eggNOG" id="COG0673">
    <property type="taxonomic scope" value="Bacteria"/>
</dbReference>
<dbReference type="NCBIfam" id="TIGR01409">
    <property type="entry name" value="TAT_signal_seq"/>
    <property type="match status" value="1"/>
</dbReference>
<dbReference type="PANTHER" id="PTHR43818">
    <property type="entry name" value="BCDNA.GH03377"/>
    <property type="match status" value="1"/>
</dbReference>
<accession>F0S8N0</accession>
<dbReference type="PROSITE" id="PS51318">
    <property type="entry name" value="TAT"/>
    <property type="match status" value="1"/>
</dbReference>
<reference evidence="2 3" key="1">
    <citation type="journal article" date="2011" name="Stand. Genomic Sci.">
        <title>Complete genome sequence of the gliding, heparinolytic Pedobacter saltans type strain (113).</title>
        <authorList>
            <person name="Liolios K."/>
            <person name="Sikorski J."/>
            <person name="Lu M."/>
            <person name="Nolan M."/>
            <person name="Lapidus A."/>
            <person name="Lucas S."/>
            <person name="Hammon N."/>
            <person name="Deshpande S."/>
            <person name="Cheng J.F."/>
            <person name="Tapia R."/>
            <person name="Han C."/>
            <person name="Goodwin L."/>
            <person name="Pitluck S."/>
            <person name="Huntemann M."/>
            <person name="Ivanova N."/>
            <person name="Pagani I."/>
            <person name="Mavromatis K."/>
            <person name="Ovchinikova G."/>
            <person name="Pati A."/>
            <person name="Chen A."/>
            <person name="Palaniappan K."/>
            <person name="Land M."/>
            <person name="Hauser L."/>
            <person name="Brambilla E.M."/>
            <person name="Kotsyurbenko O."/>
            <person name="Rohde M."/>
            <person name="Tindall B.J."/>
            <person name="Abt B."/>
            <person name="Goker M."/>
            <person name="Detter J.C."/>
            <person name="Woyke T."/>
            <person name="Bristow J."/>
            <person name="Eisen J.A."/>
            <person name="Markowitz V."/>
            <person name="Hugenholtz P."/>
            <person name="Klenk H.P."/>
            <person name="Kyrpides N.C."/>
        </authorList>
    </citation>
    <scope>NUCLEOTIDE SEQUENCE [LARGE SCALE GENOMIC DNA]</scope>
    <source>
        <strain evidence="3">ATCC 51119 / DSM 12145 / JCM 21818 / LMG 10337 / NBRC 100064 / NCIMB 13643</strain>
    </source>
</reference>
<dbReference type="InterPro" id="IPR019546">
    <property type="entry name" value="TAT_signal_bac_arc"/>
</dbReference>
<dbReference type="Proteomes" id="UP000000310">
    <property type="component" value="Chromosome"/>
</dbReference>
<dbReference type="OrthoDB" id="1408251at2"/>
<dbReference type="PANTHER" id="PTHR43818:SF9">
    <property type="entry name" value="HYPOTHETICAL OXIDOREDUCTASE"/>
    <property type="match status" value="1"/>
</dbReference>
<dbReference type="GO" id="GO:0000166">
    <property type="term" value="F:nucleotide binding"/>
    <property type="evidence" value="ECO:0007669"/>
    <property type="project" value="InterPro"/>
</dbReference>
<dbReference type="HOGENOM" id="CLU_065109_0_0_10"/>
<proteinExistence type="predicted"/>
<keyword evidence="3" id="KW-1185">Reference proteome</keyword>
<dbReference type="SUPFAM" id="SSF51735">
    <property type="entry name" value="NAD(P)-binding Rossmann-fold domains"/>
    <property type="match status" value="1"/>
</dbReference>
<dbReference type="InterPro" id="IPR050463">
    <property type="entry name" value="Gfo/Idh/MocA_oxidrdct_glycsds"/>
</dbReference>
<evidence type="ECO:0000313" key="3">
    <source>
        <dbReference type="Proteomes" id="UP000000310"/>
    </source>
</evidence>
<sequence>MSIDKLNRRKFLKTATIAGAVVTAPSLISNNLFANQIKGKRVGIIGLDTSHSVAFTKELNSDKSEYLGYRVVAAYPQGSKDIKTSVDRISGFTEDVKKHGVEIVSSIEDLLKKVDVVLLETNDGRLHLEQALPVLKAKKRMFIDKPIAASYKDAKQIFETAKKYDTPIFSSSSLRYIEGMKEIKGGSIGKIIGADTYSPAVLEPTHPDFFWYGIHGVEMLFAVMGTGCKSVTRVFTEGSDVAVGTWDDGRIGVFRGIRDGKKDFGGTVIGEKSVASFGKFLGYNPLLAEIIKFFETGVVPFDTKETLEICAFMEAADESKKNGGKPVLISSIVNK</sequence>
<dbReference type="RefSeq" id="WP_013631815.1">
    <property type="nucleotide sequence ID" value="NC_015177.1"/>
</dbReference>
<dbReference type="Gene3D" id="3.40.50.720">
    <property type="entry name" value="NAD(P)-binding Rossmann-like Domain"/>
    <property type="match status" value="1"/>
</dbReference>
<dbReference type="STRING" id="762903.Pedsa_0738"/>